<organism evidence="1 2">
    <name type="scientific">Yasminevirus sp. GU-2018</name>
    <dbReference type="NCBI Taxonomy" id="2420051"/>
    <lineage>
        <taxon>Viruses</taxon>
        <taxon>Varidnaviria</taxon>
        <taxon>Bamfordvirae</taxon>
        <taxon>Nucleocytoviricota</taxon>
        <taxon>Megaviricetes</taxon>
        <taxon>Imitervirales</taxon>
        <taxon>Mimiviridae</taxon>
        <taxon>Klosneuvirinae</taxon>
        <taxon>Yasminevirus</taxon>
        <taxon>Yasminevirus saudimassiliense</taxon>
    </lineage>
</organism>
<proteinExistence type="predicted"/>
<comment type="caution">
    <text evidence="1">The sequence shown here is derived from an EMBL/GenBank/DDBJ whole genome shotgun (WGS) entry which is preliminary data.</text>
</comment>
<reference evidence="1 2" key="1">
    <citation type="submission" date="2018-10" db="EMBL/GenBank/DDBJ databases">
        <authorList>
            <consortium name="IHU Genomes"/>
        </authorList>
    </citation>
    <scope>NUCLEOTIDE SEQUENCE [LARGE SCALE GENOMIC DNA]</scope>
    <source>
        <strain evidence="1 2">A1</strain>
    </source>
</reference>
<sequence length="224" mass="23929">MSYFGFFPNGPNTSGSPFTRSPFMTRSFARAFSVIPVTGGVSQPSTPSISSIPSGASIASSTTAPSVASGYTPSSAVVSPYVPAGASTSGETIVRTEKVVGGSTIEKTSIVKRWTTMSRNKKLVLGAYAGTVLVSYVSSIYKDGYDALVAHRNEIYKSGVTNQKSTPETFEQMRNNEYNAVVKGCKSNSLERFWESLICPYTFISSAIPSIIIRVHGSKDDISQ</sequence>
<gene>
    <name evidence="1" type="ORF">YASMINEVIRUS_365</name>
</gene>
<dbReference type="Proteomes" id="UP000594342">
    <property type="component" value="Unassembled WGS sequence"/>
</dbReference>
<protein>
    <submittedName>
        <fullName evidence="1">Uncharacterized protein</fullName>
    </submittedName>
</protein>
<name>A0A5K0U914_9VIRU</name>
<evidence type="ECO:0000313" key="1">
    <source>
        <dbReference type="EMBL" id="VBB17902.1"/>
    </source>
</evidence>
<evidence type="ECO:0000313" key="2">
    <source>
        <dbReference type="Proteomes" id="UP000594342"/>
    </source>
</evidence>
<dbReference type="EMBL" id="UPSH01000001">
    <property type="protein sequence ID" value="VBB17902.1"/>
    <property type="molecule type" value="Genomic_DNA"/>
</dbReference>
<accession>A0A5K0U914</accession>
<keyword evidence="2" id="KW-1185">Reference proteome</keyword>